<proteinExistence type="predicted"/>
<dbReference type="AlphaFoldDB" id="G7YS37"/>
<evidence type="ECO:0000313" key="1">
    <source>
        <dbReference type="EMBL" id="GAA55767.1"/>
    </source>
</evidence>
<protein>
    <submittedName>
        <fullName evidence="1">Uncharacterized protein</fullName>
    </submittedName>
</protein>
<keyword evidence="2" id="KW-1185">Reference proteome</keyword>
<reference evidence="1" key="1">
    <citation type="journal article" date="2011" name="Genome Biol.">
        <title>The draft genome of the carcinogenic human liver fluke Clonorchis sinensis.</title>
        <authorList>
            <person name="Wang X."/>
            <person name="Chen W."/>
            <person name="Huang Y."/>
            <person name="Sun J."/>
            <person name="Men J."/>
            <person name="Liu H."/>
            <person name="Luo F."/>
            <person name="Guo L."/>
            <person name="Lv X."/>
            <person name="Deng C."/>
            <person name="Zhou C."/>
            <person name="Fan Y."/>
            <person name="Li X."/>
            <person name="Huang L."/>
            <person name="Hu Y."/>
            <person name="Liang C."/>
            <person name="Hu X."/>
            <person name="Xu J."/>
            <person name="Yu X."/>
        </authorList>
    </citation>
    <scope>NUCLEOTIDE SEQUENCE [LARGE SCALE GENOMIC DNA]</scope>
    <source>
        <strain evidence="1">Henan</strain>
    </source>
</reference>
<reference key="2">
    <citation type="submission" date="2011-10" db="EMBL/GenBank/DDBJ databases">
        <title>The genome and transcriptome sequence of Clonorchis sinensis provide insights into the carcinogenic liver fluke.</title>
        <authorList>
            <person name="Wang X."/>
            <person name="Huang Y."/>
            <person name="Chen W."/>
            <person name="Liu H."/>
            <person name="Guo L."/>
            <person name="Chen Y."/>
            <person name="Luo F."/>
            <person name="Zhou W."/>
            <person name="Sun J."/>
            <person name="Mao Q."/>
            <person name="Liang P."/>
            <person name="Zhou C."/>
            <person name="Tian Y."/>
            <person name="Men J."/>
            <person name="Lv X."/>
            <person name="Huang L."/>
            <person name="Zhou J."/>
            <person name="Hu Y."/>
            <person name="Li R."/>
            <person name="Zhang F."/>
            <person name="Lei H."/>
            <person name="Li X."/>
            <person name="Hu X."/>
            <person name="Liang C."/>
            <person name="Xu J."/>
            <person name="Wu Z."/>
            <person name="Yu X."/>
        </authorList>
    </citation>
    <scope>NUCLEOTIDE SEQUENCE</scope>
    <source>
        <strain>Henan</strain>
    </source>
</reference>
<evidence type="ECO:0000313" key="2">
    <source>
        <dbReference type="Proteomes" id="UP000008909"/>
    </source>
</evidence>
<dbReference type="Proteomes" id="UP000008909">
    <property type="component" value="Unassembled WGS sequence"/>
</dbReference>
<gene>
    <name evidence="1" type="ORF">CLF_108948</name>
</gene>
<dbReference type="EMBL" id="DF144078">
    <property type="protein sequence ID" value="GAA55767.1"/>
    <property type="molecule type" value="Genomic_DNA"/>
</dbReference>
<name>G7YS37_CLOSI</name>
<accession>G7YS37</accession>
<sequence>MFTLERCGWVVRQLERRSAQYAIHNVATKPENIINERRSWVPDESAVKTKLVLRRHLLRQKPVGRDHCLDLWWPNIFTSTNSIRRASKDNSLSCGAVCEATSLQLITDPLNYDPLNPALMMSPRLVMKRLQSNCQARRTDQQSVSAPELPIFHNIADSLQLTAIRCARFGKTTKSFKCFSVTTEFSPQGIGRILQTIFRRHQYHRLYSKCQNAADNFEITGPLRVPNEKITNFVATGFLRKGSVDHIFQLCQVGKKRNMSECPTISVLLSIRCTRDENTDGIHQTHQGDINKEAEGWDTAELPKPKQAMSRGRGRVRTADLSTHELGVVDKFPQTHILLERQIYIKFRDIPERRLRYEPQERHNGSPVVGGYKTVVAAEASGGYTLFRVDQPQRFSQAGKLRGQREIEW</sequence>
<organism evidence="1 2">
    <name type="scientific">Clonorchis sinensis</name>
    <name type="common">Chinese liver fluke</name>
    <dbReference type="NCBI Taxonomy" id="79923"/>
    <lineage>
        <taxon>Eukaryota</taxon>
        <taxon>Metazoa</taxon>
        <taxon>Spiralia</taxon>
        <taxon>Lophotrochozoa</taxon>
        <taxon>Platyhelminthes</taxon>
        <taxon>Trematoda</taxon>
        <taxon>Digenea</taxon>
        <taxon>Opisthorchiida</taxon>
        <taxon>Opisthorchiata</taxon>
        <taxon>Opisthorchiidae</taxon>
        <taxon>Clonorchis</taxon>
    </lineage>
</organism>